<comment type="caution">
    <text evidence="1">The sequence shown here is derived from an EMBL/GenBank/DDBJ whole genome shotgun (WGS) entry which is preliminary data.</text>
</comment>
<dbReference type="RefSeq" id="WP_218094410.1">
    <property type="nucleotide sequence ID" value="NZ_CAJVAS010000027.1"/>
</dbReference>
<sequence>MNNASREGKAIVIGGSIAGLLTARVLSDYYEEVLIIDKDHFPDRPADRAGTPHGFHPHRFTMRGKQITERLFPGYENDLLALGAPTSLNKTVLNLNAYGSFTGPYQRNDIKFSRAALEWVLRQRVKRLPQVRLLSNHDVIELITDSGRSAVTGVQVRERGKTERQAIAGDMVVDTSGRHSRLPQWLESLGYDVPDPDLLKVNLGYSTRRYKVPSELRHVADTWDVINIAGRPGSGTYTGVFSFIENHVAEMLLYRPGGHYPPTDAEAFEQAVASLPNPVITDILRQLEPLGPPRGFRVPELYRHRYERMPQWPSGLLVLGDALCIYDPIFGQGMTVAAMEAEVLESCLSERNRASTDGFERLVLQKIQETIEPAWWLNCANDLQWTGVQYAGSEPLKGITFGQQYMDLYLKHATVTQSWELYGLYWAVNTLSVSPERILNPQMASTVLGATDEGRALLAELTRQYGSSWEDAWDRIVPQFSAAVYASAH</sequence>
<dbReference type="Proteomes" id="UP000693672">
    <property type="component" value="Unassembled WGS sequence"/>
</dbReference>
<evidence type="ECO:0000313" key="2">
    <source>
        <dbReference type="Proteomes" id="UP000693672"/>
    </source>
</evidence>
<dbReference type="PANTHER" id="PTHR43422">
    <property type="entry name" value="THIAMINE THIAZOLE SYNTHASE"/>
    <property type="match status" value="1"/>
</dbReference>
<dbReference type="AlphaFoldDB" id="A0A916NYE9"/>
<dbReference type="EMBL" id="CAJVAS010000027">
    <property type="protein sequence ID" value="CAG7644405.1"/>
    <property type="molecule type" value="Genomic_DNA"/>
</dbReference>
<name>A0A916NYE9_9BACL</name>
<dbReference type="EC" id="1.14.13.-" evidence="1"/>
<accession>A0A916NYE9</accession>
<protein>
    <submittedName>
        <fullName evidence="1">Epoxidase LasC</fullName>
        <ecNumber evidence="1">1.14.13.-</ecNumber>
    </submittedName>
</protein>
<dbReference type="PANTHER" id="PTHR43422:SF3">
    <property type="entry name" value="THIAMINE THIAZOLE SYNTHASE"/>
    <property type="match status" value="1"/>
</dbReference>
<organism evidence="1 2">
    <name type="scientific">Paenibacillus solanacearum</name>
    <dbReference type="NCBI Taxonomy" id="2048548"/>
    <lineage>
        <taxon>Bacteria</taxon>
        <taxon>Bacillati</taxon>
        <taxon>Bacillota</taxon>
        <taxon>Bacilli</taxon>
        <taxon>Bacillales</taxon>
        <taxon>Paenibacillaceae</taxon>
        <taxon>Paenibacillus</taxon>
    </lineage>
</organism>
<keyword evidence="2" id="KW-1185">Reference proteome</keyword>
<keyword evidence="1" id="KW-0560">Oxidoreductase</keyword>
<dbReference type="GO" id="GO:0016491">
    <property type="term" value="F:oxidoreductase activity"/>
    <property type="evidence" value="ECO:0007669"/>
    <property type="project" value="UniProtKB-KW"/>
</dbReference>
<evidence type="ECO:0000313" key="1">
    <source>
        <dbReference type="EMBL" id="CAG7644405.1"/>
    </source>
</evidence>
<reference evidence="1" key="1">
    <citation type="submission" date="2021-06" db="EMBL/GenBank/DDBJ databases">
        <authorList>
            <person name="Criscuolo A."/>
        </authorList>
    </citation>
    <scope>NUCLEOTIDE SEQUENCE</scope>
    <source>
        <strain evidence="1">CIP111600</strain>
    </source>
</reference>
<proteinExistence type="predicted"/>
<gene>
    <name evidence="1" type="ORF">PAESOLCIP111_04692</name>
</gene>